<dbReference type="OrthoDB" id="10434673at2759"/>
<organism evidence="1 2">
    <name type="scientific">Tritrichomonas foetus</name>
    <dbReference type="NCBI Taxonomy" id="1144522"/>
    <lineage>
        <taxon>Eukaryota</taxon>
        <taxon>Metamonada</taxon>
        <taxon>Parabasalia</taxon>
        <taxon>Tritrichomonadida</taxon>
        <taxon>Tritrichomonadidae</taxon>
        <taxon>Tritrichomonas</taxon>
    </lineage>
</organism>
<accession>A0A1J4JKJ8</accession>
<dbReference type="VEuPathDB" id="TrichDB:TRFO_34431"/>
<dbReference type="RefSeq" id="XP_068352298.1">
    <property type="nucleotide sequence ID" value="XM_068509657.1"/>
</dbReference>
<gene>
    <name evidence="1" type="ORF">TRFO_34431</name>
</gene>
<dbReference type="AlphaFoldDB" id="A0A1J4JKJ8"/>
<comment type="caution">
    <text evidence="1">The sequence shown here is derived from an EMBL/GenBank/DDBJ whole genome shotgun (WGS) entry which is preliminary data.</text>
</comment>
<dbReference type="EMBL" id="MLAK01001020">
    <property type="protein sequence ID" value="OHS99161.1"/>
    <property type="molecule type" value="Genomic_DNA"/>
</dbReference>
<evidence type="ECO:0000313" key="1">
    <source>
        <dbReference type="EMBL" id="OHS99161.1"/>
    </source>
</evidence>
<protein>
    <submittedName>
        <fullName evidence="1">Uncharacterized protein</fullName>
    </submittedName>
</protein>
<dbReference type="Proteomes" id="UP000179807">
    <property type="component" value="Unassembled WGS sequence"/>
</dbReference>
<keyword evidence="2" id="KW-1185">Reference proteome</keyword>
<dbReference type="GeneID" id="94844361"/>
<reference evidence="1" key="1">
    <citation type="submission" date="2016-10" db="EMBL/GenBank/DDBJ databases">
        <authorList>
            <person name="Benchimol M."/>
            <person name="Almeida L.G."/>
            <person name="Vasconcelos A.T."/>
            <person name="Perreira-Neves A."/>
            <person name="Rosa I.A."/>
            <person name="Tasca T."/>
            <person name="Bogo M.R."/>
            <person name="de Souza W."/>
        </authorList>
    </citation>
    <scope>NUCLEOTIDE SEQUENCE [LARGE SCALE GENOMIC DNA]</scope>
    <source>
        <strain evidence="1">K</strain>
    </source>
</reference>
<evidence type="ECO:0000313" key="2">
    <source>
        <dbReference type="Proteomes" id="UP000179807"/>
    </source>
</evidence>
<name>A0A1J4JKJ8_9EUKA</name>
<sequence length="153" mass="17432">MAAVAYSNPTTNSYLPKPMIFSIPKPHLVSKYESINCDVKINSQNISQNIPLFEFKVSLPNQQYKATKVAPIPFDMRECDGGRFDCINAAFVFIGKHCYFHHNSFTKPLAKMYLPFCRVMKFTTGQYEIPIHLKKAEFEAAFSYAQETIGITC</sequence>
<proteinExistence type="predicted"/>